<organism evidence="6 7">
    <name type="scientific">Pedobacter steynii</name>
    <dbReference type="NCBI Taxonomy" id="430522"/>
    <lineage>
        <taxon>Bacteria</taxon>
        <taxon>Pseudomonadati</taxon>
        <taxon>Bacteroidota</taxon>
        <taxon>Sphingobacteriia</taxon>
        <taxon>Sphingobacteriales</taxon>
        <taxon>Sphingobacteriaceae</taxon>
        <taxon>Pedobacter</taxon>
    </lineage>
</organism>
<dbReference type="SUPFAM" id="SSF56801">
    <property type="entry name" value="Acetyl-CoA synthetase-like"/>
    <property type="match status" value="1"/>
</dbReference>
<proteinExistence type="inferred from homology"/>
<keyword evidence="3" id="KW-0596">Phosphopantetheine</keyword>
<dbReference type="PROSITE" id="PS50075">
    <property type="entry name" value="CARRIER"/>
    <property type="match status" value="1"/>
</dbReference>
<feature type="domain" description="Carrier" evidence="5">
    <location>
        <begin position="996"/>
        <end position="1073"/>
    </location>
</feature>
<dbReference type="InterPro" id="IPR020845">
    <property type="entry name" value="AMP-binding_CS"/>
</dbReference>
<dbReference type="PROSITE" id="PS00455">
    <property type="entry name" value="AMP_BINDING"/>
    <property type="match status" value="1"/>
</dbReference>
<dbReference type="OrthoDB" id="4317020at2"/>
<dbReference type="GO" id="GO:0031177">
    <property type="term" value="F:phosphopantetheine binding"/>
    <property type="evidence" value="ECO:0007669"/>
    <property type="project" value="InterPro"/>
</dbReference>
<dbReference type="InterPro" id="IPR000873">
    <property type="entry name" value="AMP-dep_synth/lig_dom"/>
</dbReference>
<dbReference type="InterPro" id="IPR029058">
    <property type="entry name" value="AB_hydrolase_fold"/>
</dbReference>
<dbReference type="InterPro" id="IPR044894">
    <property type="entry name" value="TubC_N_sf"/>
</dbReference>
<sequence length="1370" mass="153912">MRDLIYKLRQNNIAIDVIDSELQLSIPNGLFLDEIIEEVRANKQELISFIEQAKNNKKVKAIHPVGKKPYYALSSAQRRLYFLYEFDRDSLAYNMPRAVWLDGELDQDRLSGAFRALIHRHEVLRTRIVMIGDEPFQVIGDGSDFSITDYQCLEEEVGAVMSRFIRPFDLGRGPLIRVGLVHVANGATLMMVDMHHIITDGVSHGILIRDFMALYDGQELSAPGLQYKDYSEWQQSAAEQERMAEQKSFWLSAYQDLPEVLDLPCDYERPDHRNHRGESHGFELDEQITGGLRRLAEEQDSTLYVVLLSVYTILLGRLGNREDVVVGTPIAGRRHADLDEMIGMFVNTLALRNYPLGSLSFRDFLKEVSSRTLSCFDHQDFQYEDLVDELKLPRDLGRNPLIEVMFSYENFEIEQLEIPGLVMSAYQQEGEKSSKFDLSLSASEQSGRLYLALSYSIELFSALTIRRFGTYFKQIIDQVLSAPDIRLSELDLLSSPERLRLLDLGRGAVPAYRTDQTVVALFSEQVLKHPDARAIFFEDQELSYQELDHLSNQLSHYLKATEGLQKGELAGVKLERSSWLIIAQLAILKTGAAYVSIDPNYPDTRIDFITNDSQCRFIIDGVFIAGFEALCDSYPRSATALMINGNDPAYVIYTSGSTGLPKGVLITHQSLSNLCLWHQHYYGVCQDSRGTLYSSVGFDASVWEIYPYLVSGGSLYPILRDEMRYDVHALQKFFGQHQITHSYLPSIICQDLVRNDIDLDGALILTGGDVLRINEGTSLKIYNNYGPTENTVVTTVADLTGYKGGVISIGRPISGTCVYILDQYQGLSPEGASGELCISGLGLAAGYVNNEALTAEKFVSNPFEKDGLMYRTGDLVRWGADGNIEFLGRIDDQVKIRGYRIEPGEIEVVISGLEEINQALVVVKEERGDQHLVAYYTTSTMVSVADLKQRLQGLLPEYMLPSYYVHLSEFPLTVSGKIDRRGLPELSLDVSDDYLAASTELERTLTGIWSEVLKIDQDKISVNKSFFDLGGHSLKAVQLISQINKKIKKEVGLVDLFRSSTISALAEVITVKEYTDVISDENLVLLKGGEKAIENLFFIHEVSGSVRGYVELAGLMGQYNCWGLRSELLNSLAPQSVDIKEMASRYVRKLKLVQKTGPYKIAGWSLGGVIALEMIQQLELNGEKNNKVIMIDSPLPVFPNNIFAPKTDDFINPVFTLNEEKALIGGFEEKLISSLTNVQTVKECWELAAEHFEKEGSHEYIINKLPKDMLNLVLAPGTSNKLSDTIKSINTIRSLRHALQRFYYGANEKSDAQLIYMKAETSEVDLRQLQDAFLEKIVVVELGGGHFDLLKAPSVVNVAEYLKKYLDNSL</sequence>
<dbReference type="SUPFAM" id="SSF52777">
    <property type="entry name" value="CoA-dependent acyltransferases"/>
    <property type="match status" value="2"/>
</dbReference>
<dbReference type="Gene3D" id="1.10.10.1830">
    <property type="entry name" value="Non-ribosomal peptide synthase, adenylation domain"/>
    <property type="match status" value="1"/>
</dbReference>
<dbReference type="Pfam" id="PF13193">
    <property type="entry name" value="AMP-binding_C"/>
    <property type="match status" value="1"/>
</dbReference>
<dbReference type="InterPro" id="IPR010071">
    <property type="entry name" value="AA_adenyl_dom"/>
</dbReference>
<dbReference type="RefSeq" id="WP_069380423.1">
    <property type="nucleotide sequence ID" value="NZ_CP017141.1"/>
</dbReference>
<dbReference type="InterPro" id="IPR042099">
    <property type="entry name" value="ANL_N_sf"/>
</dbReference>
<gene>
    <name evidence="6" type="ORF">BFS30_17200</name>
</gene>
<evidence type="ECO:0000256" key="1">
    <source>
        <dbReference type="ARBA" id="ARBA00001957"/>
    </source>
</evidence>
<dbReference type="InterPro" id="IPR001242">
    <property type="entry name" value="Condensation_dom"/>
</dbReference>
<dbReference type="InterPro" id="IPR009081">
    <property type="entry name" value="PP-bd_ACP"/>
</dbReference>
<dbReference type="PROSITE" id="PS00012">
    <property type="entry name" value="PHOSPHOPANTETHEINE"/>
    <property type="match status" value="1"/>
</dbReference>
<dbReference type="SUPFAM" id="SSF53474">
    <property type="entry name" value="alpha/beta-Hydrolases"/>
    <property type="match status" value="1"/>
</dbReference>
<dbReference type="Pfam" id="PF00668">
    <property type="entry name" value="Condensation"/>
    <property type="match status" value="1"/>
</dbReference>
<dbReference type="InterPro" id="IPR025110">
    <property type="entry name" value="AMP-bd_C"/>
</dbReference>
<dbReference type="InterPro" id="IPR036736">
    <property type="entry name" value="ACP-like_sf"/>
</dbReference>
<evidence type="ECO:0000256" key="4">
    <source>
        <dbReference type="ARBA" id="ARBA00022553"/>
    </source>
</evidence>
<dbReference type="SUPFAM" id="SSF47336">
    <property type="entry name" value="ACP-like"/>
    <property type="match status" value="1"/>
</dbReference>
<dbReference type="Gene3D" id="1.10.1200.10">
    <property type="entry name" value="ACP-like"/>
    <property type="match status" value="1"/>
</dbReference>
<dbReference type="Pfam" id="PF18563">
    <property type="entry name" value="TubC_N"/>
    <property type="match status" value="1"/>
</dbReference>
<dbReference type="GO" id="GO:0043041">
    <property type="term" value="P:amino acid activation for nonribosomal peptide biosynthetic process"/>
    <property type="evidence" value="ECO:0007669"/>
    <property type="project" value="TreeGrafter"/>
</dbReference>
<dbReference type="KEGG" id="psty:BFS30_17200"/>
<dbReference type="Gene3D" id="3.40.50.12780">
    <property type="entry name" value="N-terminal domain of ligase-like"/>
    <property type="match status" value="1"/>
</dbReference>
<dbReference type="InterPro" id="IPR001031">
    <property type="entry name" value="Thioesterase"/>
</dbReference>
<dbReference type="InterPro" id="IPR006162">
    <property type="entry name" value="Ppantetheine_attach_site"/>
</dbReference>
<dbReference type="InterPro" id="IPR020806">
    <property type="entry name" value="PKS_PP-bd"/>
</dbReference>
<dbReference type="Gene3D" id="3.30.559.10">
    <property type="entry name" value="Chloramphenicol acetyltransferase-like domain"/>
    <property type="match status" value="1"/>
</dbReference>
<dbReference type="GO" id="GO:0003824">
    <property type="term" value="F:catalytic activity"/>
    <property type="evidence" value="ECO:0007669"/>
    <property type="project" value="InterPro"/>
</dbReference>
<keyword evidence="7" id="KW-1185">Reference proteome</keyword>
<dbReference type="FunFam" id="1.10.1200.10:FF:000005">
    <property type="entry name" value="Nonribosomal peptide synthetase 1"/>
    <property type="match status" value="1"/>
</dbReference>
<dbReference type="PANTHER" id="PTHR45527:SF1">
    <property type="entry name" value="FATTY ACID SYNTHASE"/>
    <property type="match status" value="1"/>
</dbReference>
<dbReference type="CDD" id="cd05930">
    <property type="entry name" value="A_NRPS"/>
    <property type="match status" value="1"/>
</dbReference>
<accession>A0A1D7QJG3</accession>
<evidence type="ECO:0000256" key="2">
    <source>
        <dbReference type="ARBA" id="ARBA00006432"/>
    </source>
</evidence>
<dbReference type="InterPro" id="IPR041464">
    <property type="entry name" value="TubC_N"/>
</dbReference>
<dbReference type="InterPro" id="IPR045851">
    <property type="entry name" value="AMP-bd_C_sf"/>
</dbReference>
<dbReference type="EMBL" id="CP017141">
    <property type="protein sequence ID" value="AOM78759.1"/>
    <property type="molecule type" value="Genomic_DNA"/>
</dbReference>
<evidence type="ECO:0000313" key="7">
    <source>
        <dbReference type="Proteomes" id="UP000094313"/>
    </source>
</evidence>
<dbReference type="GO" id="GO:0005829">
    <property type="term" value="C:cytosol"/>
    <property type="evidence" value="ECO:0007669"/>
    <property type="project" value="TreeGrafter"/>
</dbReference>
<dbReference type="Pfam" id="PF00550">
    <property type="entry name" value="PP-binding"/>
    <property type="match status" value="1"/>
</dbReference>
<dbReference type="Gene3D" id="3.30.300.30">
    <property type="match status" value="1"/>
</dbReference>
<evidence type="ECO:0000256" key="3">
    <source>
        <dbReference type="ARBA" id="ARBA00022450"/>
    </source>
</evidence>
<dbReference type="Gene3D" id="3.40.50.1820">
    <property type="entry name" value="alpha/beta hydrolase"/>
    <property type="match status" value="1"/>
</dbReference>
<protein>
    <recommendedName>
        <fullName evidence="5">Carrier domain-containing protein</fullName>
    </recommendedName>
</protein>
<dbReference type="CDD" id="cd19531">
    <property type="entry name" value="LCL_NRPS-like"/>
    <property type="match status" value="1"/>
</dbReference>
<comment type="cofactor">
    <cofactor evidence="1">
        <name>pantetheine 4'-phosphate</name>
        <dbReference type="ChEBI" id="CHEBI:47942"/>
    </cofactor>
</comment>
<dbReference type="Pfam" id="PF00501">
    <property type="entry name" value="AMP-binding"/>
    <property type="match status" value="1"/>
</dbReference>
<keyword evidence="4" id="KW-0597">Phosphoprotein</keyword>
<dbReference type="Gene3D" id="3.30.559.30">
    <property type="entry name" value="Nonribosomal peptide synthetase, condensation domain"/>
    <property type="match status" value="1"/>
</dbReference>
<evidence type="ECO:0000259" key="5">
    <source>
        <dbReference type="PROSITE" id="PS50075"/>
    </source>
</evidence>
<dbReference type="SMART" id="SM00823">
    <property type="entry name" value="PKS_PP"/>
    <property type="match status" value="1"/>
</dbReference>
<dbReference type="Proteomes" id="UP000094313">
    <property type="component" value="Chromosome"/>
</dbReference>
<comment type="similarity">
    <text evidence="2">Belongs to the ATP-dependent AMP-binding enzyme family.</text>
</comment>
<reference evidence="6 7" key="1">
    <citation type="submission" date="2016-08" db="EMBL/GenBank/DDBJ databases">
        <authorList>
            <person name="Seilhamer J.J."/>
        </authorList>
    </citation>
    <scope>NUCLEOTIDE SEQUENCE [LARGE SCALE GENOMIC DNA]</scope>
    <source>
        <strain evidence="6 7">DX4</strain>
    </source>
</reference>
<dbReference type="GO" id="GO:0044550">
    <property type="term" value="P:secondary metabolite biosynthetic process"/>
    <property type="evidence" value="ECO:0007669"/>
    <property type="project" value="TreeGrafter"/>
</dbReference>
<dbReference type="FunFam" id="3.30.300.30:FF:000010">
    <property type="entry name" value="Enterobactin synthetase component F"/>
    <property type="match status" value="1"/>
</dbReference>
<dbReference type="NCBIfam" id="TIGR01733">
    <property type="entry name" value="AA-adenyl-dom"/>
    <property type="match status" value="1"/>
</dbReference>
<name>A0A1D7QJG3_9SPHI</name>
<evidence type="ECO:0000313" key="6">
    <source>
        <dbReference type="EMBL" id="AOM78759.1"/>
    </source>
</evidence>
<dbReference type="InterPro" id="IPR023213">
    <property type="entry name" value="CAT-like_dom_sf"/>
</dbReference>
<dbReference type="PANTHER" id="PTHR45527">
    <property type="entry name" value="NONRIBOSOMAL PEPTIDE SYNTHETASE"/>
    <property type="match status" value="1"/>
</dbReference>
<dbReference type="Pfam" id="PF00975">
    <property type="entry name" value="Thioesterase"/>
    <property type="match status" value="1"/>
</dbReference>